<dbReference type="InterPro" id="IPR001810">
    <property type="entry name" value="F-box_dom"/>
</dbReference>
<evidence type="ECO:0000313" key="3">
    <source>
        <dbReference type="EMBL" id="KAJ4471052.1"/>
    </source>
</evidence>
<proteinExistence type="predicted"/>
<evidence type="ECO:0000256" key="1">
    <source>
        <dbReference type="SAM" id="MobiDB-lite"/>
    </source>
</evidence>
<dbReference type="Gene3D" id="1.20.1280.50">
    <property type="match status" value="1"/>
</dbReference>
<feature type="domain" description="F-box" evidence="2">
    <location>
        <begin position="136"/>
        <end position="185"/>
    </location>
</feature>
<organism evidence="3 4">
    <name type="scientific">Lentinula lateritia</name>
    <dbReference type="NCBI Taxonomy" id="40482"/>
    <lineage>
        <taxon>Eukaryota</taxon>
        <taxon>Fungi</taxon>
        <taxon>Dikarya</taxon>
        <taxon>Basidiomycota</taxon>
        <taxon>Agaricomycotina</taxon>
        <taxon>Agaricomycetes</taxon>
        <taxon>Agaricomycetidae</taxon>
        <taxon>Agaricales</taxon>
        <taxon>Marasmiineae</taxon>
        <taxon>Omphalotaceae</taxon>
        <taxon>Lentinula</taxon>
    </lineage>
</organism>
<dbReference type="AlphaFoldDB" id="A0A9W9A1S0"/>
<dbReference type="Proteomes" id="UP001150238">
    <property type="component" value="Unassembled WGS sequence"/>
</dbReference>
<dbReference type="SUPFAM" id="SSF81383">
    <property type="entry name" value="F-box domain"/>
    <property type="match status" value="1"/>
</dbReference>
<evidence type="ECO:0000313" key="4">
    <source>
        <dbReference type="Proteomes" id="UP001150238"/>
    </source>
</evidence>
<evidence type="ECO:0000259" key="2">
    <source>
        <dbReference type="PROSITE" id="PS50181"/>
    </source>
</evidence>
<dbReference type="InterPro" id="IPR036047">
    <property type="entry name" value="F-box-like_dom_sf"/>
</dbReference>
<name>A0A9W9A1S0_9AGAR</name>
<reference evidence="3" key="2">
    <citation type="journal article" date="2023" name="Proc. Natl. Acad. Sci. U.S.A.">
        <title>A global phylogenomic analysis of the shiitake genus Lentinula.</title>
        <authorList>
            <person name="Sierra-Patev S."/>
            <person name="Min B."/>
            <person name="Naranjo-Ortiz M."/>
            <person name="Looney B."/>
            <person name="Konkel Z."/>
            <person name="Slot J.C."/>
            <person name="Sakamoto Y."/>
            <person name="Steenwyk J.L."/>
            <person name="Rokas A."/>
            <person name="Carro J."/>
            <person name="Camarero S."/>
            <person name="Ferreira P."/>
            <person name="Molpeceres G."/>
            <person name="Ruiz-Duenas F.J."/>
            <person name="Serrano A."/>
            <person name="Henrissat B."/>
            <person name="Drula E."/>
            <person name="Hughes K.W."/>
            <person name="Mata J.L."/>
            <person name="Ishikawa N.K."/>
            <person name="Vargas-Isla R."/>
            <person name="Ushijima S."/>
            <person name="Smith C.A."/>
            <person name="Donoghue J."/>
            <person name="Ahrendt S."/>
            <person name="Andreopoulos W."/>
            <person name="He G."/>
            <person name="LaButti K."/>
            <person name="Lipzen A."/>
            <person name="Ng V."/>
            <person name="Riley R."/>
            <person name="Sandor L."/>
            <person name="Barry K."/>
            <person name="Martinez A.T."/>
            <person name="Xiao Y."/>
            <person name="Gibbons J.G."/>
            <person name="Terashima K."/>
            <person name="Grigoriev I.V."/>
            <person name="Hibbett D."/>
        </authorList>
    </citation>
    <scope>NUCLEOTIDE SEQUENCE</scope>
    <source>
        <strain evidence="3">Sp2 HRB7682 ss15</strain>
    </source>
</reference>
<gene>
    <name evidence="3" type="ORF">C8J55DRAFT_563746</name>
</gene>
<sequence>MNSHRLTSYRYQEANPCVPLTKMSLGGIVSQQNPSVRSKKTVDTGYAIPPFRLLEEEEIPRIKRFLPDNRYDYVYAATTSGKRARTVEQSDSEDDTPRPEKRPKISSEARKSPKKYKRVKVPSRFKRIQGRFALLQPLVTSIPLEIVYEIFCHLDPRALLTLARTSKDFRKILMSKSSENIWRTARENFEGGLPPRPSDLNEPQFAHLIFDLYCHVCNQPWRCDNILWRFRLRCCRNCEKSFPLYQWSNLYAILYPFTSFDILPKEKVKGITGKNREDIVYNGQVALKFKAQFIAFQSEEERLAWVTRKRTECKEIEQHARQSEAWHQAKLNQRSIELCDLRDQRLQAILTRLGTIGWRSEAEFIIFGLSALKQPHEFLNLQSVKMPKKLTEHGWISIQSELVNWLSEHSIARLEQVRLEIRQKQFHRLKREYLDILAQHDLRNPYPGVGDILTDQTLQVMVWDTDMEGGLTAAFLRSTLLEQLPRILRDWRSSSIQELVQIVRKARRHASHSDLDLAVTIFGCASCRALMVYPQVFYHQCCFHNCAEDDFIHDRMQTIDKLYHRNGNGPWSARTIFFHSRSSRFAEKLVIGAGLDPATATASDLTAARPVIEHTNLSAEASPARIFVNWQAALSYHELTPDDSSFVINRFGEDTSKIRAHETLNMYANVICCVHCHKALKPHELLLHLQSIHNMEATPVVITATEFYGLFRGHWYWNPREELNIIGMEFLCR</sequence>
<dbReference type="Pfam" id="PF12937">
    <property type="entry name" value="F-box-like"/>
    <property type="match status" value="1"/>
</dbReference>
<feature type="compositionally biased region" description="Basic and acidic residues" evidence="1">
    <location>
        <begin position="95"/>
        <end position="111"/>
    </location>
</feature>
<accession>A0A9W9A1S0</accession>
<dbReference type="CDD" id="cd09917">
    <property type="entry name" value="F-box_SF"/>
    <property type="match status" value="1"/>
</dbReference>
<reference evidence="3" key="1">
    <citation type="submission" date="2022-08" db="EMBL/GenBank/DDBJ databases">
        <authorList>
            <consortium name="DOE Joint Genome Institute"/>
            <person name="Min B."/>
            <person name="Riley R."/>
            <person name="Sierra-Patev S."/>
            <person name="Naranjo-Ortiz M."/>
            <person name="Looney B."/>
            <person name="Konkel Z."/>
            <person name="Slot J.C."/>
            <person name="Sakamoto Y."/>
            <person name="Steenwyk J.L."/>
            <person name="Rokas A."/>
            <person name="Carro J."/>
            <person name="Camarero S."/>
            <person name="Ferreira P."/>
            <person name="Molpeceres G."/>
            <person name="Ruiz-Duenas F.J."/>
            <person name="Serrano A."/>
            <person name="Henrissat B."/>
            <person name="Drula E."/>
            <person name="Hughes K.W."/>
            <person name="Mata J.L."/>
            <person name="Ishikawa N.K."/>
            <person name="Vargas-Isla R."/>
            <person name="Ushijima S."/>
            <person name="Smith C.A."/>
            <person name="Ahrendt S."/>
            <person name="Andreopoulos W."/>
            <person name="He G."/>
            <person name="Labutti K."/>
            <person name="Lipzen A."/>
            <person name="Ng V."/>
            <person name="Sandor L."/>
            <person name="Barry K."/>
            <person name="Martinez A.T."/>
            <person name="Xiao Y."/>
            <person name="Gibbons J.G."/>
            <person name="Terashima K."/>
            <person name="Hibbett D.S."/>
            <person name="Grigoriev I.V."/>
        </authorList>
    </citation>
    <scope>NUCLEOTIDE SEQUENCE</scope>
    <source>
        <strain evidence="3">Sp2 HRB7682 ss15</strain>
    </source>
</reference>
<protein>
    <recommendedName>
        <fullName evidence="2">F-box domain-containing protein</fullName>
    </recommendedName>
</protein>
<dbReference type="PROSITE" id="PS50181">
    <property type="entry name" value="FBOX"/>
    <property type="match status" value="1"/>
</dbReference>
<dbReference type="SMART" id="SM00256">
    <property type="entry name" value="FBOX"/>
    <property type="match status" value="1"/>
</dbReference>
<dbReference type="EMBL" id="JANVFS010000030">
    <property type="protein sequence ID" value="KAJ4471052.1"/>
    <property type="molecule type" value="Genomic_DNA"/>
</dbReference>
<feature type="region of interest" description="Disordered" evidence="1">
    <location>
        <begin position="82"/>
        <end position="118"/>
    </location>
</feature>
<comment type="caution">
    <text evidence="3">The sequence shown here is derived from an EMBL/GenBank/DDBJ whole genome shotgun (WGS) entry which is preliminary data.</text>
</comment>